<comment type="similarity">
    <text evidence="1">Belongs to the CWC26 family.</text>
</comment>
<evidence type="ECO:0000313" key="3">
    <source>
        <dbReference type="EMBL" id="ORY92603.1"/>
    </source>
</evidence>
<evidence type="ECO:0000313" key="4">
    <source>
        <dbReference type="Proteomes" id="UP000193467"/>
    </source>
</evidence>
<feature type="compositionally biased region" description="Basic and acidic residues" evidence="2">
    <location>
        <begin position="267"/>
        <end position="276"/>
    </location>
</feature>
<feature type="region of interest" description="Disordered" evidence="2">
    <location>
        <begin position="26"/>
        <end position="204"/>
    </location>
</feature>
<dbReference type="FunCoup" id="A0A1Y2G3T5">
    <property type="interactions" value="76"/>
</dbReference>
<dbReference type="GO" id="GO:0003723">
    <property type="term" value="F:RNA binding"/>
    <property type="evidence" value="ECO:0007669"/>
    <property type="project" value="TreeGrafter"/>
</dbReference>
<accession>A0A1Y2G3T5</accession>
<name>A0A1Y2G3T5_9BASI</name>
<proteinExistence type="inferred from homology"/>
<protein>
    <submittedName>
        <fullName evidence="3">Pre-mRNA-splicing factor of RES complex-domain-containing protein</fullName>
    </submittedName>
</protein>
<dbReference type="Proteomes" id="UP000193467">
    <property type="component" value="Unassembled WGS sequence"/>
</dbReference>
<evidence type="ECO:0000256" key="2">
    <source>
        <dbReference type="SAM" id="MobiDB-lite"/>
    </source>
</evidence>
<reference evidence="3 4" key="1">
    <citation type="submission" date="2016-07" db="EMBL/GenBank/DDBJ databases">
        <title>Pervasive Adenine N6-methylation of Active Genes in Fungi.</title>
        <authorList>
            <consortium name="DOE Joint Genome Institute"/>
            <person name="Mondo S.J."/>
            <person name="Dannebaum R.O."/>
            <person name="Kuo R.C."/>
            <person name="Labutti K."/>
            <person name="Haridas S."/>
            <person name="Kuo A."/>
            <person name="Salamov A."/>
            <person name="Ahrendt S.R."/>
            <person name="Lipzen A."/>
            <person name="Sullivan W."/>
            <person name="Andreopoulos W.B."/>
            <person name="Clum A."/>
            <person name="Lindquist E."/>
            <person name="Daum C."/>
            <person name="Ramamoorthy G.K."/>
            <person name="Gryganskyi A."/>
            <person name="Culley D."/>
            <person name="Magnuson J.K."/>
            <person name="James T.Y."/>
            <person name="O'Malley M.A."/>
            <person name="Stajich J.E."/>
            <person name="Spatafora J.W."/>
            <person name="Visel A."/>
            <person name="Grigoriev I.V."/>
        </authorList>
    </citation>
    <scope>NUCLEOTIDE SEQUENCE [LARGE SCALE GENOMIC DNA]</scope>
    <source>
        <strain evidence="3 4">62-1032</strain>
    </source>
</reference>
<dbReference type="AlphaFoldDB" id="A0A1Y2G3T5"/>
<dbReference type="STRING" id="106004.A0A1Y2G3T5"/>
<feature type="region of interest" description="Disordered" evidence="2">
    <location>
        <begin position="265"/>
        <end position="316"/>
    </location>
</feature>
<organism evidence="3 4">
    <name type="scientific">Leucosporidium creatinivorum</name>
    <dbReference type="NCBI Taxonomy" id="106004"/>
    <lineage>
        <taxon>Eukaryota</taxon>
        <taxon>Fungi</taxon>
        <taxon>Dikarya</taxon>
        <taxon>Basidiomycota</taxon>
        <taxon>Pucciniomycotina</taxon>
        <taxon>Microbotryomycetes</taxon>
        <taxon>Leucosporidiales</taxon>
        <taxon>Leucosporidium</taxon>
    </lineage>
</organism>
<dbReference type="PANTHER" id="PTHR31809">
    <property type="entry name" value="BUD13 HOMOLOG"/>
    <property type="match status" value="1"/>
</dbReference>
<comment type="caution">
    <text evidence="3">The sequence shown here is derived from an EMBL/GenBank/DDBJ whole genome shotgun (WGS) entry which is preliminary data.</text>
</comment>
<gene>
    <name evidence="3" type="ORF">BCR35DRAFT_298063</name>
</gene>
<dbReference type="InterPro" id="IPR051112">
    <property type="entry name" value="CWC26_splicing_factor"/>
</dbReference>
<dbReference type="PANTHER" id="PTHR31809:SF0">
    <property type="entry name" value="BUD13 HOMOLOG"/>
    <property type="match status" value="1"/>
</dbReference>
<dbReference type="GO" id="GO:0070274">
    <property type="term" value="C:RES complex"/>
    <property type="evidence" value="ECO:0007669"/>
    <property type="project" value="TreeGrafter"/>
</dbReference>
<dbReference type="EMBL" id="MCGR01000001">
    <property type="protein sequence ID" value="ORY92603.1"/>
    <property type="molecule type" value="Genomic_DNA"/>
</dbReference>
<dbReference type="GO" id="GO:0000398">
    <property type="term" value="P:mRNA splicing, via spliceosome"/>
    <property type="evidence" value="ECO:0007669"/>
    <property type="project" value="TreeGrafter"/>
</dbReference>
<sequence length="352" mass="39093">MGKSDDLQAYLAAKYMTGAKADAILDRAGGEDGTKRRKKKRKVDGSSSSATAVSGGGMLIADDDGMGWAKSKDDDDEEGRPVVEERRGHFKAKASNSWATIRDAEPSFAPSPSPPPVDEDPYVVSTTVETEPSAPPAPVARGGLQSASALRAEQERREAEQARKKAANERELAALKQARRDRGEEEEDEDDPQATVYRDASGKRIDVKLAKAEKAKQKREEMEQQMKKMEWGKGLVQKGEVEEKKREAERLKMKGIARYADDEDMNEELKDRERWNDPAANFLTKKKEKKTTGPRFPKYAGPAPAPNRFGIPPGYRWDGVDRGNGFEAMAMQRVNSRKMRSAEAHAFSTEDM</sequence>
<feature type="region of interest" description="Disordered" evidence="2">
    <location>
        <begin position="212"/>
        <end position="231"/>
    </location>
</feature>
<dbReference type="InterPro" id="IPR018609">
    <property type="entry name" value="Bud13"/>
</dbReference>
<dbReference type="Pfam" id="PF09736">
    <property type="entry name" value="Bud13"/>
    <property type="match status" value="1"/>
</dbReference>
<keyword evidence="4" id="KW-1185">Reference proteome</keyword>
<evidence type="ECO:0000256" key="1">
    <source>
        <dbReference type="ARBA" id="ARBA00011069"/>
    </source>
</evidence>
<dbReference type="GO" id="GO:0005684">
    <property type="term" value="C:U2-type spliceosomal complex"/>
    <property type="evidence" value="ECO:0007669"/>
    <property type="project" value="TreeGrafter"/>
</dbReference>
<dbReference type="InParanoid" id="A0A1Y2G3T5"/>
<feature type="compositionally biased region" description="Basic and acidic residues" evidence="2">
    <location>
        <begin position="152"/>
        <end position="183"/>
    </location>
</feature>
<dbReference type="OrthoDB" id="6022at2759"/>